<evidence type="ECO:0000313" key="1">
    <source>
        <dbReference type="EMBL" id="GAI02095.1"/>
    </source>
</evidence>
<proteinExistence type="predicted"/>
<protein>
    <submittedName>
        <fullName evidence="1">Uncharacterized protein</fullName>
    </submittedName>
</protein>
<dbReference type="EMBL" id="BARU01046501">
    <property type="protein sequence ID" value="GAI02095.1"/>
    <property type="molecule type" value="Genomic_DNA"/>
</dbReference>
<sequence>KGTPPALVKWVNIDFKRLGIKEDSLYIGHAYDLNYVNDNVNDNDNVKSDVLSSTDKKGKEKKVVCFNYQKGEWENIAKEYITELKGIYPNLDMRKEFYKMKSWLIEHTDKPKKNFRSFIINWLDKAV</sequence>
<feature type="non-terminal residue" evidence="1">
    <location>
        <position position="1"/>
    </location>
</feature>
<feature type="non-terminal residue" evidence="1">
    <location>
        <position position="127"/>
    </location>
</feature>
<dbReference type="AlphaFoldDB" id="X1LIA8"/>
<reference evidence="1" key="1">
    <citation type="journal article" date="2014" name="Front. Microbiol.">
        <title>High frequency of phylogenetically diverse reductive dehalogenase-homologous genes in deep subseafloor sedimentary metagenomes.</title>
        <authorList>
            <person name="Kawai M."/>
            <person name="Futagami T."/>
            <person name="Toyoda A."/>
            <person name="Takaki Y."/>
            <person name="Nishi S."/>
            <person name="Hori S."/>
            <person name="Arai W."/>
            <person name="Tsubouchi T."/>
            <person name="Morono Y."/>
            <person name="Uchiyama I."/>
            <person name="Ito T."/>
            <person name="Fujiyama A."/>
            <person name="Inagaki F."/>
            <person name="Takami H."/>
        </authorList>
    </citation>
    <scope>NUCLEOTIDE SEQUENCE</scope>
    <source>
        <strain evidence="1">Expedition CK06-06</strain>
    </source>
</reference>
<gene>
    <name evidence="1" type="ORF">S03H2_70121</name>
</gene>
<comment type="caution">
    <text evidence="1">The sequence shown here is derived from an EMBL/GenBank/DDBJ whole genome shotgun (WGS) entry which is preliminary data.</text>
</comment>
<organism evidence="1">
    <name type="scientific">marine sediment metagenome</name>
    <dbReference type="NCBI Taxonomy" id="412755"/>
    <lineage>
        <taxon>unclassified sequences</taxon>
        <taxon>metagenomes</taxon>
        <taxon>ecological metagenomes</taxon>
    </lineage>
</organism>
<name>X1LIA8_9ZZZZ</name>
<accession>X1LIA8</accession>